<dbReference type="FunFam" id="3.40.50.410:FF:000028">
    <property type="entry name" value="Midasin"/>
    <property type="match status" value="1"/>
</dbReference>
<evidence type="ECO:0000256" key="2">
    <source>
        <dbReference type="ARBA" id="ARBA00004642"/>
    </source>
</evidence>
<feature type="compositionally biased region" description="Basic and acidic residues" evidence="11">
    <location>
        <begin position="4652"/>
        <end position="4669"/>
    </location>
</feature>
<evidence type="ECO:0000256" key="1">
    <source>
        <dbReference type="ARBA" id="ARBA00004604"/>
    </source>
</evidence>
<feature type="compositionally biased region" description="Basic and acidic residues" evidence="11">
    <location>
        <begin position="4676"/>
        <end position="4687"/>
    </location>
</feature>
<dbReference type="SUPFAM" id="SSF52540">
    <property type="entry name" value="P-loop containing nucleoside triphosphate hydrolases"/>
    <property type="match status" value="6"/>
</dbReference>
<evidence type="ECO:0000259" key="12">
    <source>
        <dbReference type="PROSITE" id="PS50234"/>
    </source>
</evidence>
<evidence type="ECO:0000313" key="13">
    <source>
        <dbReference type="Proteomes" id="UP000504618"/>
    </source>
</evidence>
<dbReference type="GO" id="GO:0005730">
    <property type="term" value="C:nucleolus"/>
    <property type="evidence" value="ECO:0007669"/>
    <property type="project" value="UniProtKB-SubCell"/>
</dbReference>
<feature type="compositionally biased region" description="Basic and acidic residues" evidence="11">
    <location>
        <begin position="5013"/>
        <end position="5064"/>
    </location>
</feature>
<gene>
    <name evidence="14" type="primary">LOC112457300</name>
</gene>
<feature type="compositionally biased region" description="Polar residues" evidence="11">
    <location>
        <begin position="4887"/>
        <end position="4918"/>
    </location>
</feature>
<dbReference type="GO" id="GO:0005524">
    <property type="term" value="F:ATP binding"/>
    <property type="evidence" value="ECO:0007669"/>
    <property type="project" value="UniProtKB-KW"/>
</dbReference>
<comment type="subcellular location">
    <subcellularLocation>
        <location evidence="1">Nucleus</location>
        <location evidence="1">Nucleolus</location>
    </subcellularLocation>
    <subcellularLocation>
        <location evidence="2">Nucleus</location>
        <location evidence="2">Nucleoplasm</location>
    </subcellularLocation>
</comment>
<dbReference type="Pfam" id="PF17867">
    <property type="entry name" value="AAA_lid_7"/>
    <property type="match status" value="3"/>
</dbReference>
<dbReference type="GO" id="GO:0005654">
    <property type="term" value="C:nucleoplasm"/>
    <property type="evidence" value="ECO:0007669"/>
    <property type="project" value="UniProtKB-SubCell"/>
</dbReference>
<dbReference type="GO" id="GO:0016887">
    <property type="term" value="F:ATP hydrolysis activity"/>
    <property type="evidence" value="ECO:0007669"/>
    <property type="project" value="InterPro"/>
</dbReference>
<feature type="compositionally biased region" description="Acidic residues" evidence="11">
    <location>
        <begin position="4792"/>
        <end position="4801"/>
    </location>
</feature>
<dbReference type="FunFam" id="3.40.50.300:FF:004102">
    <property type="entry name" value="Uncharacterized protein"/>
    <property type="match status" value="1"/>
</dbReference>
<dbReference type="InterPro" id="IPR027417">
    <property type="entry name" value="P-loop_NTPase"/>
</dbReference>
<keyword evidence="7 9" id="KW-0143">Chaperone</keyword>
<dbReference type="Pfam" id="PF21108">
    <property type="entry name" value="MDN1_4th"/>
    <property type="match status" value="1"/>
</dbReference>
<dbReference type="CDD" id="cd01460">
    <property type="entry name" value="vWA_midasin"/>
    <property type="match status" value="1"/>
</dbReference>
<evidence type="ECO:0000256" key="11">
    <source>
        <dbReference type="SAM" id="MobiDB-lite"/>
    </source>
</evidence>
<evidence type="ECO:0000256" key="10">
    <source>
        <dbReference type="SAM" id="Coils"/>
    </source>
</evidence>
<dbReference type="FunFam" id="3.40.50.300:FF:000764">
    <property type="entry name" value="Midasin"/>
    <property type="match status" value="1"/>
</dbReference>
<dbReference type="SMART" id="SM00382">
    <property type="entry name" value="AAA"/>
    <property type="match status" value="6"/>
</dbReference>
<feature type="compositionally biased region" description="Acidic residues" evidence="11">
    <location>
        <begin position="4873"/>
        <end position="4883"/>
    </location>
</feature>
<name>A0A6J1Q1I6_9HYME</name>
<keyword evidence="8 9" id="KW-0539">Nucleus</keyword>
<dbReference type="InterPro" id="IPR002035">
    <property type="entry name" value="VWF_A"/>
</dbReference>
<keyword evidence="10" id="KW-0175">Coiled coil</keyword>
<feature type="compositionally biased region" description="Acidic residues" evidence="11">
    <location>
        <begin position="4626"/>
        <end position="4648"/>
    </location>
</feature>
<protein>
    <recommendedName>
        <fullName evidence="4 9">Midasin</fullName>
    </recommendedName>
</protein>
<dbReference type="InterPro" id="IPR041190">
    <property type="entry name" value="Midasin_AAA_lid_5"/>
</dbReference>
<dbReference type="Pfam" id="PF07728">
    <property type="entry name" value="AAA_5"/>
    <property type="match status" value="8"/>
</dbReference>
<feature type="coiled-coil region" evidence="10">
    <location>
        <begin position="4362"/>
        <end position="4389"/>
    </location>
</feature>
<dbReference type="FunFam" id="3.40.50.300:FF:000582">
    <property type="entry name" value="Midasin"/>
    <property type="match status" value="1"/>
</dbReference>
<feature type="compositionally biased region" description="Acidic residues" evidence="11">
    <location>
        <begin position="4772"/>
        <end position="4781"/>
    </location>
</feature>
<evidence type="ECO:0000256" key="5">
    <source>
        <dbReference type="ARBA" id="ARBA00022741"/>
    </source>
</evidence>
<dbReference type="Pfam" id="PF00092">
    <property type="entry name" value="VWA"/>
    <property type="match status" value="1"/>
</dbReference>
<feature type="domain" description="VWFA" evidence="12">
    <location>
        <begin position="5208"/>
        <end position="5401"/>
    </location>
</feature>
<dbReference type="InterPro" id="IPR003593">
    <property type="entry name" value="AAA+_ATPase"/>
</dbReference>
<feature type="compositionally biased region" description="Basic and acidic residues" evidence="11">
    <location>
        <begin position="4970"/>
        <end position="4988"/>
    </location>
</feature>
<comment type="similarity">
    <text evidence="3 9">Belongs to the midasin family.</text>
</comment>
<sequence>MLTKNLSFFCERNQRYEQRFSSFVEECNKLEPDKILEILSEFLMQPECTKDVADCFPELLPALVSVAIPAVDVQSSALTDKDKVHRLNCVILGKLVNINQDLLVFVLRYFDNNLAPFEHLDNSLDTVPPPKKQNRRKFSCILEVSDYDIAIACHNILQSATSHFKQKWHWSAFYKYLTNADDRVKWIALKCIAIVLNMSESTKLLRAQTIIPNFEKFKLKFLIDHEDKGIDTSIACASFESTEDTVKNIPSIVSVGGILLPTLGRNKSTHNLVAVSSTKKNLQSLAIAVGSRKCICLQGPVGCGKTALVEYLARITGHDTSNFVKVQLGDQTDSKMLLGMYRCTDVPGEFVWQPGVLTQAVVSGKWLLLEDVDSAALDVASVLSNLVETGTLSVPGYRDTIYTNSGFQLFVTQRLMMSTTGIQKHVTGASSLLQKHWLCLNVEPLSKDELVTVVQTLFPVLSTIATKIVDVFLLFSAGDHDGESNASDAILSLKIGRQTSTRDLIKWCSRAVIDYRVSSSDSLFKIFQDAVDVFCCSVPNQEQRLNLAMAVAPKLGIVMTKPKHFCNMFRKPDIDLRPKLLIAGRAKLTRKKAQYARIDVEKINFSFTMPSACLLERIASCVIQKEPVLLVGETGTGKTSSIQYLAKSTGHRLTIINMNQQSESADLLGGYKPVDLKFLISPIREEFEILFRSYFVIESNRKFLEHIALCHKQQKWKNLVALMSHSARAAVKRLKDKCGDLDDIAFKKDSLKRSKQDKTREKSDQDIQTDINLLRKWEKLLEKLDKLGTQVRSQYALAFSFIEGSLVRALRNGYWVLLDEINLANAETLECLSGLLEGSSESLPLLERGDGESVTRHSDFTVFACMNPATDVGKRDLPVGLRNRFTEFYIDELTGQSDLQLLVSSYLAELNLSLEKHKSIVKFYLNVREETMTTLFDGTAHKPHYSLRTLCRALYISASNPCGNNLRSLYEAFSLSFLTQLDYNSYPKVQKLIAEAILDNKSAKAILGTPIPKPGCSPGEEYLYIEGYWVLQGSLTPETPSNYILTDSVRRNLKDLVRVVSIGKIPVLLQGDTSVGKTSLITYLAKTTGHVCVRINNHEHTDLQEYVGSYIADETGKLVFKEGVLVDAMRKGYWIILDELNLAPSDVLEALNRVLDDNRELFIPETQQVVKAHDHFMLFATQNPPGVYGGRKVLSRAFRNRFVELHFDEIPPNELQIILNQRCSMPESYCKQIINVMTDLQIRRKSTSTFAGKKGFITLRDLFRWGERYRLAPDVGEKLYDWSQHLADEGYLVLAAKVRKAEEADEIRQVIRKHLKRDVDPDSLFTLNDKTSPVTRHILEELKNSIPGFDHIVWTYHMRRMAVLVKKSCQFKEPVLLVGETGGGKTTVCQLIAAINGQAMRGVNCHMHTESSDFLGNLRPVREHAKDDQRLFEWVDGPLINAMRNGDLFLADEISLADDSVLERLNSLLEPERSLLLAEKGIESSHGEENTVIVADEKFVFVGTMNPGGDYGKKELSPALRNRFTEVWCEGCMARSDLRDIITHNLRIDSETTRESVATAILRFTEWLQTTEVGKKLTASIRDVLTWIDFINVSTAGTLTVGDAYYHGACLTYIDSLGSGTTGSESSSKLTDFTETAFQFIKSEVEDTIQSEFDVETTSMINKNDVIDTSDVFGVPPFYVKKGPHISCETHAFTFTTPITKLNTLKLLRALQLNKPILLEGSPGVGKTSLVSALAKAAGRTLLRINLSDQTDVSDLFGADLPVENGKGGEFAWRDGPFLRALRAGYWILLDELNLASQSVLEGLNACFDHRGEIYIPELGKTFSVKPGTRLFGCQNPLRQGGGRRGLPRSFLNRFTQVSIDALMQDDLMFILGVQFPQLPVELINAMVRFNSELASEAGIVWGHAGSPWEMNLRDLTRWCETIIEAASNEFRSNNLEYNPGDSVELIYVNRMRTNEDRQKVYQVYKNIFLESYPLPLNQLPMYLTEDKLFIGDVTLSRKNCSEPQDFNLLVLREQKKTLRSLMQCVKMNWMSILVGASGCGKSSVVRLLAALTGQKLRSIAVNSAMDTTEILGGFEQTDYNRHLEQLFGRVTTLLIESLQTLAIDNLGQVAELHKRLEQVRDLFDENVAGGTMAEETERFLRKIKELSNVVSAMELREPSRESELRDIESRLSNLRILVEQDKCLNAGGKFEWVDSVLVKCLQDGTWLLIDQVNLCSPAVLDRLNGLLEPNGVLSIGERGVDSEGNVITIKPHENFRLFLTMDPRYGEISRAMRNRGVEIYMLGSKENVNEDVIDFKSLLLNAGITKSAHRDALLEIYDRMSEEIVAVDRFSAIDLLHTAFLVKQRSLRGFPAEQSIRNACIDVYVKSRSSRDPRFKDHLTSLIDEIVERHVARDDEEMSMIDLDAATWSVKNLQDNSRLVRIRQQGLLLNAAVNMYKSSLKSDSGNIERDIVTTKLLNDFCGLKEDEKLDVDVADVLPYLLLNFYEQSSQDDAPLRKEWISKMLRGDAILDDLEEKNALWAKIIADFCFESANARSSLPWDLWQLVGKDPSIGGLSDANKLLLLLYAFGMILKSDTSQKKTEMLENKDLISVKLYSSVVNDGKLLSQLKNQPLITCFVQFLEQAHSCIKAILQDVKVNVDSYVEWRAGLRWFARFERLGEITLIDKSKKSKDVVTNLEQTSLLLRVHYKWLLKFLRKLLLRAKEYLSVETMSVVVKRLREIISPINNQLESIYDPVRKISKRIKKELTLPPPHSTKISMEVHSELMRITRDFDVRDEGGSTLKQKLKIISAQFENTLAMRQQTISLWSDIYSRKSSDGTTLQTVNEVENFCKESHIRLRGPTEVEDILNKVRSLPKEEMTQLNTRTQLWPIYEYVFLSLACTLQGEMCRKATISGVALAKCLARFADVASIPSDHIALAECLARFADVASIPSDLMGLLSAIARKEVVQGSELLLLPELFRCLEQFVQRSYAFKDSSRLLHWRGITEEDIETSVTSYTESKREFIYVGGPVLLKLVLQLMLNKTNQEEENNVFSTITLGTYAAQVNQLQLLNEILWRNSISLTNSRRDSSRSDLATLTFYLHLYVSKFPVDKSKLYEILGISIDADGKNLNRNPEIDLIRVDIKNCEDMERRLTSDYLEPKEELNKAYDKIKIMNEETVLQEKDTLQRGRAWMILGYMQLLLFGNLDLIDPVHKVELKFKYLEEDIADCKKTIYVTTLQDRILGISPVMDERIHPRSAFTSTYKNEKFLLRDNLSCLRAFRPPPVKFASLSKDCADFRNGVGSYTKVKKYMNNLCDIGTKIIEKKRVESDDRVLREAENWSLSVQGFAERIETNYLSDYPDVISPLLTALAQLNHGVSILINEIRRLISLYKTDDADFERMMNLIKFPTIGGSSVADLSRLSRLCVSESVRNLIGEYSSSTDTFVKMREQFRILKSGLHELRNYVIVNRGLTRSEWRDMNKLLQQIVLIWKQQQQEEEKRAAEKDSLYKNKIENHGDTLTEKEELALEVRKLFPTHREKDSFDRKEIQSDETEMSFTGLVTKDDIREIQQIHSNIVTSYIATKWICNSSAAASSTNYIGPLIQRYNVVYGILDNILPSLSEKFAVKLYNSFNFLVTLGLQASREKSADRNLLENIEGQMRAYDFYKDCNVEEVEKCLPLCESILNRVDQLLLEERPEHPTLRSIRCIIERIYTFSITSPVSIFLTGLVLLFDEMHKLKENAHSGVIITDLMSELTQRIESWRKLALKSWKGCLDTTYKNLRSDTSKWWFFLYALIESYVMRPEKNNVQQANDEPITRQKLVESLERFMNESSLVEFESRLDLLLTFHCHVYYFDDSDNKNELLAVLWNMYNYYKQFVDDVNARIAALKAPIEKKLKDFVEIELSQRSNDINYSVVKEKVEKTHRKLHEYVKEFQNALKQNVSSCLTVKSESYSTEMNKGIWDDGEHRRHVMNPEDFIIPPAVNVEVQLSGLVKRTGTARRLCKEIVLANSYPQVREELENFIEDYMEQSARLRNTNVNRSLPKNKQKSEAKSFLHQKKSTLSKYFKTLKTQIGISYRTGIQALKNDPDKVIDFTVPPLDLSIIGQYFKLNKPDQDMLMQWKGCEKYYYKSLIRLNALNAMLSTSQTDLGLRNIECCRGYSAHLMMMAHKKKTTLVQTFNYFSLLRVQISSLSETHEQDLYGEKREIGHECAEHLKTLLITLEVGFEQLLLFLQCCPAKSSTDPNRAALTLDANALPIIAGSQNDEVWKNANALLKDNLNSVRDTAKRFHALFMPLKILSENQPKASHNLPLSSKNFEFVKQCCATIEVLRARTKELKRLFEHNLNVVHSIWDNIESLDKKMESFLCCVEKFRTGIQNREQSGEKNHNIKQYESALKCLEEKILLVIQKKYKAHTEKDVPRLNEKPNEENDNNIEKEAEEKLMVKLVELLEQDITELELSNIYNLFLQSADYCTRSLVKYLPLLEQYILLVQFYLNEQVASFRITCKMLYLQLNVFLDLAANGFCVPKDLDLEENDSNESGEMTEKGGMGLADGEGTRDVSDRIESEDQLEDARPADQEREKQDDKNCKEEEKGIDMSEDFDSQLQDMEKNDSDEEQSDDDEENDLDKEMGQTGEGAEQLDKEIWGDDQEESEEDNEQPENEDEEEGTGEQIGEKEMGARDDRDNRKQEDDDDTDENRQVENKKEINELNEPEVDEDQINPYHGKFQPQPEPEPLDLPEDLNLDEDGKEDKGGEDENPFDIDEMKKPPPEKQDVELGKESEETKENDSGENSSEDENENNDNTDKENKAERTEEELETDKETEEKSGENAGAENKDEEQNRDEEAEEDKLQEKAAPSADDASKQMDAAQQIEETMEGSRDTVAQQPDTKDQQEETSAENTQEDNNDKGTGQSQSAQQESGHSGSSKQETVPAPQTNAMTKPVEKRKNPGESNEDRSLLDRFEPTLKKLKTIYSQDEISKDEKEDDASNADGDKAEMAQHIKESERFDDCTLDAATEDQVRQQASNTDKDENEEEKKDDTMDVEMHEDKENDVADDKINEQKSEKISEITDNKGKKDSDGKRNNVDDNQTETMVELEGETAETMKVQRGTESTFHTMEWSVEESDLASGYAERKRFEVEKMLGEWTQMPSTEEATAAWNRLCSVTDAAARDLSEKLRLVLEPTQASRLKGDYKTGKRINMRKIIPYIASQFRKDKIWLRRTKPSKRDYQIVLALDDSSSMADNHSKELAFESLSLISKAMTYLEVGQLSVISFGEQVKVLHPLGEPFTEQSGSRLIQEMRFDQKKTMIGQLVDFTVDMLEDQRTSSDNAKLLVVLSDGRGIFSEGKEKVNYAVRRARLVDIFLVFIIVDNPINKDSILDIRMPVFEGGKLLGIRSYMDNFPFPFYMILKDINTLPGVLSDALRQWFEVVGKIDT</sequence>
<evidence type="ECO:0000256" key="7">
    <source>
        <dbReference type="ARBA" id="ARBA00023186"/>
    </source>
</evidence>
<feature type="compositionally biased region" description="Acidic residues" evidence="11">
    <location>
        <begin position="4819"/>
        <end position="4829"/>
    </location>
</feature>
<dbReference type="GeneID" id="112457300"/>
<dbReference type="Gene3D" id="3.40.50.300">
    <property type="entry name" value="P-loop containing nucleotide triphosphate hydrolases"/>
    <property type="match status" value="7"/>
</dbReference>
<feature type="compositionally biased region" description="Acidic residues" evidence="11">
    <location>
        <begin position="4592"/>
        <end position="4606"/>
    </location>
</feature>
<reference evidence="14" key="1">
    <citation type="submission" date="2025-08" db="UniProtKB">
        <authorList>
            <consortium name="RefSeq"/>
        </authorList>
    </citation>
    <scope>IDENTIFICATION</scope>
    <source>
        <tissue evidence="14">Whole body</tissue>
    </source>
</reference>
<feature type="compositionally biased region" description="Acidic residues" evidence="11">
    <location>
        <begin position="4688"/>
        <end position="4698"/>
    </location>
</feature>
<dbReference type="RefSeq" id="XP_024876012.1">
    <property type="nucleotide sequence ID" value="XM_025020244.1"/>
</dbReference>
<dbReference type="InterPro" id="IPR012099">
    <property type="entry name" value="Midasin"/>
</dbReference>
<dbReference type="SUPFAM" id="SSF53300">
    <property type="entry name" value="vWA-like"/>
    <property type="match status" value="1"/>
</dbReference>
<dbReference type="OrthoDB" id="422220at2759"/>
<feature type="compositionally biased region" description="Basic and acidic residues" evidence="11">
    <location>
        <begin position="4742"/>
        <end position="4767"/>
    </location>
</feature>
<evidence type="ECO:0000256" key="6">
    <source>
        <dbReference type="ARBA" id="ARBA00022840"/>
    </source>
</evidence>
<proteinExistence type="inferred from homology"/>
<evidence type="ECO:0000256" key="4">
    <source>
        <dbReference type="ARBA" id="ARBA00017143"/>
    </source>
</evidence>
<feature type="compositionally biased region" description="Basic and acidic residues" evidence="11">
    <location>
        <begin position="4802"/>
        <end position="4818"/>
    </location>
</feature>
<dbReference type="GO" id="GO:0000055">
    <property type="term" value="P:ribosomal large subunit export from nucleus"/>
    <property type="evidence" value="ECO:0007669"/>
    <property type="project" value="TreeGrafter"/>
</dbReference>
<dbReference type="GO" id="GO:0000027">
    <property type="term" value="P:ribosomal large subunit assembly"/>
    <property type="evidence" value="ECO:0007669"/>
    <property type="project" value="InterPro"/>
</dbReference>
<keyword evidence="13" id="KW-1185">Reference proteome</keyword>
<feature type="compositionally biased region" description="Basic and acidic residues" evidence="11">
    <location>
        <begin position="4782"/>
        <end position="4791"/>
    </location>
</feature>
<organism evidence="13 14">
    <name type="scientific">Temnothorax curvispinosus</name>
    <dbReference type="NCBI Taxonomy" id="300111"/>
    <lineage>
        <taxon>Eukaryota</taxon>
        <taxon>Metazoa</taxon>
        <taxon>Ecdysozoa</taxon>
        <taxon>Arthropoda</taxon>
        <taxon>Hexapoda</taxon>
        <taxon>Insecta</taxon>
        <taxon>Pterygota</taxon>
        <taxon>Neoptera</taxon>
        <taxon>Endopterygota</taxon>
        <taxon>Hymenoptera</taxon>
        <taxon>Apocrita</taxon>
        <taxon>Aculeata</taxon>
        <taxon>Formicoidea</taxon>
        <taxon>Formicidae</taxon>
        <taxon>Myrmicinae</taxon>
        <taxon>Temnothorax</taxon>
    </lineage>
</organism>
<keyword evidence="5 9" id="KW-0547">Nucleotide-binding</keyword>
<keyword evidence="6 9" id="KW-0067">ATP-binding</keyword>
<dbReference type="InterPro" id="IPR048617">
    <property type="entry name" value="MDN1_AAA_lid_4"/>
</dbReference>
<accession>A0A6J1Q1I6</accession>
<feature type="compositionally biased region" description="Basic and acidic residues" evidence="11">
    <location>
        <begin position="4921"/>
        <end position="4945"/>
    </location>
</feature>
<dbReference type="Proteomes" id="UP000504618">
    <property type="component" value="Unplaced"/>
</dbReference>
<dbReference type="PANTHER" id="PTHR48103">
    <property type="entry name" value="MIDASIN-RELATED"/>
    <property type="match status" value="1"/>
</dbReference>
<evidence type="ECO:0000256" key="9">
    <source>
        <dbReference type="PIRNR" id="PIRNR010340"/>
    </source>
</evidence>
<dbReference type="InterPro" id="IPR036465">
    <property type="entry name" value="vWFA_dom_sf"/>
</dbReference>
<evidence type="ECO:0000256" key="8">
    <source>
        <dbReference type="ARBA" id="ARBA00023242"/>
    </source>
</evidence>
<dbReference type="PANTHER" id="PTHR48103:SF2">
    <property type="entry name" value="MIDASIN"/>
    <property type="match status" value="1"/>
</dbReference>
<dbReference type="FunFam" id="3.40.50.300:FF:000142">
    <property type="entry name" value="Midasin"/>
    <property type="match status" value="1"/>
</dbReference>
<evidence type="ECO:0000256" key="3">
    <source>
        <dbReference type="ARBA" id="ARBA00007188"/>
    </source>
</evidence>
<evidence type="ECO:0000313" key="14">
    <source>
        <dbReference type="RefSeq" id="XP_024876012.1"/>
    </source>
</evidence>
<feature type="region of interest" description="Disordered" evidence="11">
    <location>
        <begin position="4513"/>
        <end position="5070"/>
    </location>
</feature>
<dbReference type="Gene3D" id="3.40.50.410">
    <property type="entry name" value="von Willebrand factor, type A domain"/>
    <property type="match status" value="1"/>
</dbReference>
<dbReference type="Pfam" id="PF17865">
    <property type="entry name" value="AAA_lid_5"/>
    <property type="match status" value="1"/>
</dbReference>
<feature type="compositionally biased region" description="Basic and acidic residues" evidence="11">
    <location>
        <begin position="4535"/>
        <end position="4576"/>
    </location>
</feature>
<dbReference type="PIRSF" id="PIRSF010340">
    <property type="entry name" value="Midasin"/>
    <property type="match status" value="1"/>
</dbReference>
<dbReference type="GO" id="GO:0030687">
    <property type="term" value="C:preribosome, large subunit precursor"/>
    <property type="evidence" value="ECO:0007669"/>
    <property type="project" value="TreeGrafter"/>
</dbReference>
<dbReference type="InterPro" id="IPR011704">
    <property type="entry name" value="ATPase_dyneun-rel_AAA"/>
</dbReference>
<comment type="function">
    <text evidence="9">Nuclear chaperone required for maturation and nuclear export of pre-60S ribosome subunits.</text>
</comment>
<dbReference type="InterPro" id="IPR040848">
    <property type="entry name" value="AAA_lid_7"/>
</dbReference>
<dbReference type="PROSITE" id="PS50234">
    <property type="entry name" value="VWFA"/>
    <property type="match status" value="1"/>
</dbReference>
<feature type="compositionally biased region" description="Acidic residues" evidence="11">
    <location>
        <begin position="4713"/>
        <end position="4741"/>
    </location>
</feature>
<dbReference type="SMART" id="SM00327">
    <property type="entry name" value="VWA"/>
    <property type="match status" value="1"/>
</dbReference>